<feature type="domain" description="Mycothiol-dependent maleylpyruvate isomerase metal-binding" evidence="1">
    <location>
        <begin position="19"/>
        <end position="156"/>
    </location>
</feature>
<comment type="caution">
    <text evidence="2">The sequence shown here is derived from an EMBL/GenBank/DDBJ whole genome shotgun (WGS) entry which is preliminary data.</text>
</comment>
<dbReference type="NCBIfam" id="TIGR03083">
    <property type="entry name" value="maleylpyruvate isomerase family mycothiol-dependent enzyme"/>
    <property type="match status" value="1"/>
</dbReference>
<gene>
    <name evidence="2" type="ORF">GGG17_03565</name>
</gene>
<dbReference type="Proteomes" id="UP000431092">
    <property type="component" value="Unassembled WGS sequence"/>
</dbReference>
<evidence type="ECO:0000259" key="1">
    <source>
        <dbReference type="Pfam" id="PF11716"/>
    </source>
</evidence>
<dbReference type="Pfam" id="PF11716">
    <property type="entry name" value="MDMPI_N"/>
    <property type="match status" value="1"/>
</dbReference>
<dbReference type="InterPro" id="IPR024344">
    <property type="entry name" value="MDMPI_metal-binding"/>
</dbReference>
<accession>A0A6I3IH78</accession>
<evidence type="ECO:0000313" key="3">
    <source>
        <dbReference type="Proteomes" id="UP000431092"/>
    </source>
</evidence>
<dbReference type="InterPro" id="IPR017517">
    <property type="entry name" value="Maleyloyr_isom"/>
</dbReference>
<proteinExistence type="predicted"/>
<dbReference type="Gene3D" id="1.20.120.450">
    <property type="entry name" value="dinb family like domain"/>
    <property type="match status" value="1"/>
</dbReference>
<dbReference type="EMBL" id="WLVL01000017">
    <property type="protein sequence ID" value="MTB71065.1"/>
    <property type="molecule type" value="Genomic_DNA"/>
</dbReference>
<name>A0A6I3IH78_9MICO</name>
<dbReference type="InterPro" id="IPR034660">
    <property type="entry name" value="DinB/YfiT-like"/>
</dbReference>
<keyword evidence="2" id="KW-0670">Pyruvate</keyword>
<dbReference type="AlphaFoldDB" id="A0A6I3IH78"/>
<reference evidence="2 3" key="1">
    <citation type="submission" date="2019-11" db="EMBL/GenBank/DDBJ databases">
        <title>Whole genome sequencing identifies a novel species of the genus Arsenicicoccus isolated from human blood.</title>
        <authorList>
            <person name="Jeong J.H."/>
            <person name="Kweon O.J."/>
            <person name="Kim H.R."/>
            <person name="Kim T.-H."/>
            <person name="Ha S.-M."/>
            <person name="Lee M.-K."/>
        </authorList>
    </citation>
    <scope>NUCLEOTIDE SEQUENCE [LARGE SCALE GENOMIC DNA]</scope>
    <source>
        <strain evidence="2 3">MKL-02</strain>
    </source>
</reference>
<evidence type="ECO:0000313" key="2">
    <source>
        <dbReference type="EMBL" id="MTB71065.1"/>
    </source>
</evidence>
<keyword evidence="2" id="KW-0413">Isomerase</keyword>
<protein>
    <submittedName>
        <fullName evidence="2">Maleylpyruvate isomerase family mycothiol-dependent enzyme</fullName>
    </submittedName>
</protein>
<dbReference type="GO" id="GO:0016853">
    <property type="term" value="F:isomerase activity"/>
    <property type="evidence" value="ECO:0007669"/>
    <property type="project" value="UniProtKB-KW"/>
</dbReference>
<dbReference type="GO" id="GO:0046872">
    <property type="term" value="F:metal ion binding"/>
    <property type="evidence" value="ECO:0007669"/>
    <property type="project" value="InterPro"/>
</dbReference>
<sequence>MPIHPAPPTDLPGLVTAFAHTAQAVTDLGRGLTDEQLALPTDCPGWTVKDHISHVVALESHLEGLPEPHVEVPDHDHIRNDLGRFMEVGVEARRSRAGVDVVRELEYVLSRRIATVGSPGLELDSIVAGMRDEPTTVGELLRMRTMDIWVHEQDIRAALDEPGNLDSPAAAVFVARAVRTVPQAIARRAEVPVGDTVILELTGPVTARIGVRVEDGTAEDPRPHGVVLFGGEGDQQAAGSTTTTMRAIDPSTQITTAKLSTSAFERLAAGRRTVDQVTYTVGGGDEAVARRVLASLSFTP</sequence>
<organism evidence="2 3">
    <name type="scientific">Arsenicicoccus cauae</name>
    <dbReference type="NCBI Taxonomy" id="2663847"/>
    <lineage>
        <taxon>Bacteria</taxon>
        <taxon>Bacillati</taxon>
        <taxon>Actinomycetota</taxon>
        <taxon>Actinomycetes</taxon>
        <taxon>Micrococcales</taxon>
        <taxon>Intrasporangiaceae</taxon>
        <taxon>Arsenicicoccus</taxon>
    </lineage>
</organism>
<dbReference type="RefSeq" id="WP_154592415.1">
    <property type="nucleotide sequence ID" value="NZ_WLVL01000017.1"/>
</dbReference>
<keyword evidence="3" id="KW-1185">Reference proteome</keyword>
<dbReference type="SUPFAM" id="SSF109854">
    <property type="entry name" value="DinB/YfiT-like putative metalloenzymes"/>
    <property type="match status" value="1"/>
</dbReference>